<name>A0A1M2VD15_TRAPU</name>
<dbReference type="EMBL" id="MNAD01001462">
    <property type="protein sequence ID" value="OJT05438.1"/>
    <property type="molecule type" value="Genomic_DNA"/>
</dbReference>
<protein>
    <submittedName>
        <fullName evidence="2">Uncharacterized protein</fullName>
    </submittedName>
</protein>
<accession>A0A1M2VD15</accession>
<keyword evidence="3" id="KW-1185">Reference proteome</keyword>
<gene>
    <name evidence="2" type="ORF">TRAPUB_3754</name>
</gene>
<feature type="region of interest" description="Disordered" evidence="1">
    <location>
        <begin position="1"/>
        <end position="20"/>
    </location>
</feature>
<reference evidence="2 3" key="1">
    <citation type="submission" date="2016-10" db="EMBL/GenBank/DDBJ databases">
        <title>Genome sequence of the basidiomycete white-rot fungus Trametes pubescens.</title>
        <authorList>
            <person name="Makela M.R."/>
            <person name="Granchi Z."/>
            <person name="Peng M."/>
            <person name="De Vries R.P."/>
            <person name="Grigoriev I."/>
            <person name="Riley R."/>
            <person name="Hilden K."/>
        </authorList>
    </citation>
    <scope>NUCLEOTIDE SEQUENCE [LARGE SCALE GENOMIC DNA]</scope>
    <source>
        <strain evidence="2 3">FBCC735</strain>
    </source>
</reference>
<evidence type="ECO:0000313" key="2">
    <source>
        <dbReference type="EMBL" id="OJT05438.1"/>
    </source>
</evidence>
<dbReference type="AlphaFoldDB" id="A0A1M2VD15"/>
<proteinExistence type="predicted"/>
<evidence type="ECO:0000313" key="3">
    <source>
        <dbReference type="Proteomes" id="UP000184267"/>
    </source>
</evidence>
<comment type="caution">
    <text evidence="2">The sequence shown here is derived from an EMBL/GenBank/DDBJ whole genome shotgun (WGS) entry which is preliminary data.</text>
</comment>
<sequence>MSGTPPEPDALSRRGDVHTRAVRKLHRGSGFGQKELKIATNQGAFLARRQL</sequence>
<dbReference type="Proteomes" id="UP000184267">
    <property type="component" value="Unassembled WGS sequence"/>
</dbReference>
<organism evidence="2 3">
    <name type="scientific">Trametes pubescens</name>
    <name type="common">White-rot fungus</name>
    <dbReference type="NCBI Taxonomy" id="154538"/>
    <lineage>
        <taxon>Eukaryota</taxon>
        <taxon>Fungi</taxon>
        <taxon>Dikarya</taxon>
        <taxon>Basidiomycota</taxon>
        <taxon>Agaricomycotina</taxon>
        <taxon>Agaricomycetes</taxon>
        <taxon>Polyporales</taxon>
        <taxon>Polyporaceae</taxon>
        <taxon>Trametes</taxon>
    </lineage>
</organism>
<evidence type="ECO:0000256" key="1">
    <source>
        <dbReference type="SAM" id="MobiDB-lite"/>
    </source>
</evidence>
<feature type="compositionally biased region" description="Basic and acidic residues" evidence="1">
    <location>
        <begin position="10"/>
        <end position="19"/>
    </location>
</feature>